<feature type="binding site" evidence="8">
    <location>
        <position position="147"/>
    </location>
    <ligand>
        <name>(2R)-3-phosphoglycerate</name>
        <dbReference type="ChEBI" id="CHEBI:58272"/>
    </ligand>
</feature>
<dbReference type="Gene3D" id="3.40.50.1260">
    <property type="entry name" value="Phosphoglycerate kinase, N-terminal domain"/>
    <property type="match status" value="2"/>
</dbReference>
<feature type="binding site" evidence="7">
    <location>
        <position position="147"/>
    </location>
    <ligand>
        <name>substrate</name>
    </ligand>
</feature>
<dbReference type="PANTHER" id="PTHR11406:SF23">
    <property type="entry name" value="PHOSPHOGLYCERATE KINASE 1, CHLOROPLASTIC-RELATED"/>
    <property type="match status" value="1"/>
</dbReference>
<feature type="binding site" evidence="7">
    <location>
        <begin position="340"/>
        <end position="343"/>
    </location>
    <ligand>
        <name>ATP</name>
        <dbReference type="ChEBI" id="CHEBI:30616"/>
    </ligand>
</feature>
<accession>A0A1G2HFB8</accession>
<dbReference type="EC" id="2.7.2.3" evidence="2 7"/>
<dbReference type="GO" id="GO:0006094">
    <property type="term" value="P:gluconeogenesis"/>
    <property type="evidence" value="ECO:0007669"/>
    <property type="project" value="TreeGrafter"/>
</dbReference>
<feature type="binding site" evidence="7 9">
    <location>
        <position position="197"/>
    </location>
    <ligand>
        <name>ATP</name>
        <dbReference type="ChEBI" id="CHEBI:30616"/>
    </ligand>
</feature>
<comment type="similarity">
    <text evidence="7 10">Belongs to the phosphoglycerate kinase family.</text>
</comment>
<evidence type="ECO:0000256" key="5">
    <source>
        <dbReference type="ARBA" id="ARBA00022777"/>
    </source>
</evidence>
<gene>
    <name evidence="7" type="primary">pgk</name>
    <name evidence="11" type="ORF">A2919_01885</name>
</gene>
<keyword evidence="7" id="KW-0324">Glycolysis</keyword>
<evidence type="ECO:0000256" key="1">
    <source>
        <dbReference type="ARBA" id="ARBA00000642"/>
    </source>
</evidence>
<comment type="caution">
    <text evidence="7">Lacks conserved residue(s) required for the propagation of feature annotation.</text>
</comment>
<feature type="binding site" evidence="7 8">
    <location>
        <begin position="20"/>
        <end position="22"/>
    </location>
    <ligand>
        <name>substrate</name>
    </ligand>
</feature>
<dbReference type="GO" id="GO:0005524">
    <property type="term" value="F:ATP binding"/>
    <property type="evidence" value="ECO:0007669"/>
    <property type="project" value="UniProtKB-KW"/>
</dbReference>
<dbReference type="PANTHER" id="PTHR11406">
    <property type="entry name" value="PHOSPHOGLYCERATE KINASE"/>
    <property type="match status" value="1"/>
</dbReference>
<sequence length="382" mass="41860">MRLLESLKIEPDTRVILRTDYNVSVVNGKVQDDFRIKSSLQTIEYLLERKAKIIIMSHMGRPKGRDRSLSLKPIAEHLGILLDKKVLFFGDVESALSGIEDMRPGDVAMLENLRFFPGEEASDKKFAHELSKLGDVYVDDAFAVAHRKHTSVFLLPRLLPPAAGFLIQKEVSVLDDILLVRKPPVVFILGGAKVETKVKIFVKLLHKLDAVCVGGLLANSILAAKGIAVGKSRYEDIEQYVEEFDITDKRLHLPLDVIVSKDPSGRSPVRTAAIGDVKNDEIILDAGPDTVKLFSKVIEDAGTVVWNGPLGAFEVKKFGKATRDLAKELKNTGARVIVGGGDLVRAIHEAGAEKSIYYQSTGGGAMLEYLAEGTLPALEVLQ</sequence>
<dbReference type="GO" id="GO:0005829">
    <property type="term" value="C:cytosol"/>
    <property type="evidence" value="ECO:0007669"/>
    <property type="project" value="TreeGrafter"/>
</dbReference>
<evidence type="ECO:0000313" key="11">
    <source>
        <dbReference type="EMBL" id="OGZ60608.1"/>
    </source>
</evidence>
<keyword evidence="3 7" id="KW-0808">Transferase</keyword>
<feature type="binding site" evidence="8">
    <location>
        <position position="35"/>
    </location>
    <ligand>
        <name>(2R)-3-phosphoglycerate</name>
        <dbReference type="ChEBI" id="CHEBI:58272"/>
    </ligand>
</feature>
<comment type="subunit">
    <text evidence="7">Monomer.</text>
</comment>
<dbReference type="EMBL" id="MHOH01000017">
    <property type="protein sequence ID" value="OGZ60608.1"/>
    <property type="molecule type" value="Genomic_DNA"/>
</dbReference>
<dbReference type="HAMAP" id="MF_00145">
    <property type="entry name" value="Phosphoglyc_kinase"/>
    <property type="match status" value="1"/>
</dbReference>
<dbReference type="UniPathway" id="UPA00109">
    <property type="reaction ID" value="UER00185"/>
</dbReference>
<dbReference type="GO" id="GO:0006096">
    <property type="term" value="P:glycolytic process"/>
    <property type="evidence" value="ECO:0007669"/>
    <property type="project" value="UniProtKB-UniRule"/>
</dbReference>
<evidence type="ECO:0000313" key="12">
    <source>
        <dbReference type="Proteomes" id="UP000178835"/>
    </source>
</evidence>
<name>A0A1G2HFB8_9BACT</name>
<keyword evidence="5 7" id="KW-0418">Kinase</keyword>
<keyword evidence="6 7" id="KW-0067">ATP-binding</keyword>
<feature type="binding site" evidence="7 8">
    <location>
        <begin position="58"/>
        <end position="61"/>
    </location>
    <ligand>
        <name>substrate</name>
    </ligand>
</feature>
<protein>
    <recommendedName>
        <fullName evidence="2 7">Phosphoglycerate kinase</fullName>
        <ecNumber evidence="2 7">2.7.2.3</ecNumber>
    </recommendedName>
</protein>
<evidence type="ECO:0000256" key="10">
    <source>
        <dbReference type="RuleBase" id="RU000532"/>
    </source>
</evidence>
<dbReference type="InterPro" id="IPR001576">
    <property type="entry name" value="Phosphoglycerate_kinase"/>
</dbReference>
<feature type="binding site" evidence="8">
    <location>
        <position position="114"/>
    </location>
    <ligand>
        <name>(2R)-3-phosphoglycerate</name>
        <dbReference type="ChEBI" id="CHEBI:58272"/>
    </ligand>
</feature>
<reference evidence="11 12" key="1">
    <citation type="journal article" date="2016" name="Nat. Commun.">
        <title>Thousands of microbial genomes shed light on interconnected biogeochemical processes in an aquifer system.</title>
        <authorList>
            <person name="Anantharaman K."/>
            <person name="Brown C.T."/>
            <person name="Hug L.A."/>
            <person name="Sharon I."/>
            <person name="Castelle C.J."/>
            <person name="Probst A.J."/>
            <person name="Thomas B.C."/>
            <person name="Singh A."/>
            <person name="Wilkins M.J."/>
            <person name="Karaoz U."/>
            <person name="Brodie E.L."/>
            <person name="Williams K.H."/>
            <person name="Hubbard S.S."/>
            <person name="Banfield J.F."/>
        </authorList>
    </citation>
    <scope>NUCLEOTIDE SEQUENCE [LARGE SCALE GENOMIC DNA]</scope>
</reference>
<dbReference type="GO" id="GO:0043531">
    <property type="term" value="F:ADP binding"/>
    <property type="evidence" value="ECO:0007669"/>
    <property type="project" value="TreeGrafter"/>
</dbReference>
<dbReference type="PRINTS" id="PR00477">
    <property type="entry name" value="PHGLYCKINASE"/>
</dbReference>
<keyword evidence="4 7" id="KW-0547">Nucleotide-binding</keyword>
<evidence type="ECO:0000256" key="7">
    <source>
        <dbReference type="HAMAP-Rule" id="MF_00145"/>
    </source>
</evidence>
<evidence type="ECO:0000256" key="9">
    <source>
        <dbReference type="PIRSR" id="PIRSR000724-2"/>
    </source>
</evidence>
<comment type="subcellular location">
    <subcellularLocation>
        <location evidence="7">Cytoplasm</location>
    </subcellularLocation>
</comment>
<dbReference type="InterPro" id="IPR036043">
    <property type="entry name" value="Phosphoglycerate_kinase_sf"/>
</dbReference>
<keyword evidence="7" id="KW-0963">Cytoplasm</keyword>
<dbReference type="Proteomes" id="UP000178835">
    <property type="component" value="Unassembled WGS sequence"/>
</dbReference>
<evidence type="ECO:0000256" key="4">
    <source>
        <dbReference type="ARBA" id="ARBA00022741"/>
    </source>
</evidence>
<proteinExistence type="inferred from homology"/>
<feature type="binding site" evidence="7 9">
    <location>
        <position position="314"/>
    </location>
    <ligand>
        <name>ATP</name>
        <dbReference type="ChEBI" id="CHEBI:30616"/>
    </ligand>
</feature>
<comment type="caution">
    <text evidence="11">The sequence shown here is derived from an EMBL/GenBank/DDBJ whole genome shotgun (WGS) entry which is preliminary data.</text>
</comment>
<evidence type="ECO:0000256" key="3">
    <source>
        <dbReference type="ARBA" id="ARBA00022679"/>
    </source>
</evidence>
<evidence type="ECO:0000256" key="2">
    <source>
        <dbReference type="ARBA" id="ARBA00013061"/>
    </source>
</evidence>
<dbReference type="SUPFAM" id="SSF53748">
    <property type="entry name" value="Phosphoglycerate kinase"/>
    <property type="match status" value="1"/>
</dbReference>
<dbReference type="Pfam" id="PF00162">
    <property type="entry name" value="PGK"/>
    <property type="match status" value="1"/>
</dbReference>
<dbReference type="InterPro" id="IPR015824">
    <property type="entry name" value="Phosphoglycerate_kinase_N"/>
</dbReference>
<feature type="binding site" evidence="7">
    <location>
        <position position="114"/>
    </location>
    <ligand>
        <name>substrate</name>
    </ligand>
</feature>
<dbReference type="GO" id="GO:0004618">
    <property type="term" value="F:phosphoglycerate kinase activity"/>
    <property type="evidence" value="ECO:0007669"/>
    <property type="project" value="UniProtKB-UniRule"/>
</dbReference>
<dbReference type="PIRSF" id="PIRSF000724">
    <property type="entry name" value="Pgk"/>
    <property type="match status" value="1"/>
</dbReference>
<dbReference type="AlphaFoldDB" id="A0A1G2HFB8"/>
<comment type="pathway">
    <text evidence="7">Carbohydrate degradation; glycolysis; pyruvate from D-glyceraldehyde 3-phosphate: step 2/5.</text>
</comment>
<comment type="catalytic activity">
    <reaction evidence="1 7 10">
        <text>(2R)-3-phosphoglycerate + ATP = (2R)-3-phospho-glyceroyl phosphate + ADP</text>
        <dbReference type="Rhea" id="RHEA:14801"/>
        <dbReference type="ChEBI" id="CHEBI:30616"/>
        <dbReference type="ChEBI" id="CHEBI:57604"/>
        <dbReference type="ChEBI" id="CHEBI:58272"/>
        <dbReference type="ChEBI" id="CHEBI:456216"/>
        <dbReference type="EC" id="2.7.2.3"/>
    </reaction>
</comment>
<feature type="binding site" evidence="7">
    <location>
        <position position="35"/>
    </location>
    <ligand>
        <name>substrate</name>
    </ligand>
</feature>
<organism evidence="11 12">
    <name type="scientific">Candidatus Spechtbacteria bacterium RIFCSPLOWO2_01_FULL_43_12</name>
    <dbReference type="NCBI Taxonomy" id="1802162"/>
    <lineage>
        <taxon>Bacteria</taxon>
        <taxon>Candidatus Spechtiibacteriota</taxon>
    </lineage>
</organism>
<evidence type="ECO:0000256" key="8">
    <source>
        <dbReference type="PIRSR" id="PIRSR000724-1"/>
    </source>
</evidence>
<evidence type="ECO:0000256" key="6">
    <source>
        <dbReference type="ARBA" id="ARBA00022840"/>
    </source>
</evidence>